<feature type="region of interest" description="Disordered" evidence="11">
    <location>
        <begin position="79"/>
        <end position="106"/>
    </location>
</feature>
<evidence type="ECO:0000256" key="7">
    <source>
        <dbReference type="ARBA" id="ARBA00023065"/>
    </source>
</evidence>
<feature type="signal peptide" evidence="12">
    <location>
        <begin position="1"/>
        <end position="20"/>
    </location>
</feature>
<evidence type="ECO:0000256" key="10">
    <source>
        <dbReference type="ARBA" id="ARBA00023237"/>
    </source>
</evidence>
<evidence type="ECO:0000256" key="2">
    <source>
        <dbReference type="ARBA" id="ARBA00011233"/>
    </source>
</evidence>
<dbReference type="InterPro" id="IPR050298">
    <property type="entry name" value="Gram-neg_bact_OMP"/>
</dbReference>
<name>A0ABQ3AS64_9GAMM</name>
<evidence type="ECO:0000256" key="8">
    <source>
        <dbReference type="ARBA" id="ARBA00023114"/>
    </source>
</evidence>
<proteinExistence type="predicted"/>
<evidence type="ECO:0000256" key="4">
    <source>
        <dbReference type="ARBA" id="ARBA00022452"/>
    </source>
</evidence>
<evidence type="ECO:0000256" key="6">
    <source>
        <dbReference type="ARBA" id="ARBA00022729"/>
    </source>
</evidence>
<keyword evidence="9" id="KW-0472">Membrane</keyword>
<keyword evidence="3" id="KW-0813">Transport</keyword>
<protein>
    <submittedName>
        <fullName evidence="14">Porin</fullName>
    </submittedName>
</protein>
<dbReference type="EMBL" id="BMYZ01000001">
    <property type="protein sequence ID" value="GGY65632.1"/>
    <property type="molecule type" value="Genomic_DNA"/>
</dbReference>
<dbReference type="Pfam" id="PF13609">
    <property type="entry name" value="Porin_4"/>
    <property type="match status" value="1"/>
</dbReference>
<dbReference type="PANTHER" id="PTHR34501:SF9">
    <property type="entry name" value="MAJOR OUTER MEMBRANE PROTEIN P.IA"/>
    <property type="match status" value="1"/>
</dbReference>
<dbReference type="InterPro" id="IPR033900">
    <property type="entry name" value="Gram_neg_porin_domain"/>
</dbReference>
<dbReference type="InterPro" id="IPR023614">
    <property type="entry name" value="Porin_dom_sf"/>
</dbReference>
<accession>A0ABQ3AS64</accession>
<keyword evidence="8" id="KW-0626">Porin</keyword>
<keyword evidence="15" id="KW-1185">Reference proteome</keyword>
<evidence type="ECO:0000256" key="9">
    <source>
        <dbReference type="ARBA" id="ARBA00023136"/>
    </source>
</evidence>
<keyword evidence="7" id="KW-0406">Ion transport</keyword>
<comment type="caution">
    <text evidence="14">The sequence shown here is derived from an EMBL/GenBank/DDBJ whole genome shotgun (WGS) entry which is preliminary data.</text>
</comment>
<evidence type="ECO:0000313" key="14">
    <source>
        <dbReference type="EMBL" id="GGY65632.1"/>
    </source>
</evidence>
<dbReference type="Gene3D" id="2.40.160.10">
    <property type="entry name" value="Porin"/>
    <property type="match status" value="1"/>
</dbReference>
<feature type="compositionally biased region" description="Low complexity" evidence="11">
    <location>
        <begin position="85"/>
        <end position="106"/>
    </location>
</feature>
<gene>
    <name evidence="14" type="ORF">GCM10011613_06890</name>
</gene>
<evidence type="ECO:0000313" key="15">
    <source>
        <dbReference type="Proteomes" id="UP000619761"/>
    </source>
</evidence>
<comment type="subcellular location">
    <subcellularLocation>
        <location evidence="1">Cell outer membrane</location>
        <topology evidence="1">Multi-pass membrane protein</topology>
    </subcellularLocation>
</comment>
<sequence length="356" mass="38031">MKKALLPLMIASLVPAAAFADVTVYGKANVAFQSTDKNVGGEFTEVVSNASRIGLKGTESINDDLKVIYQFEYQTKVDDGSNSLSSTPSCSATSKSTTATPTATTTTTTTCTISGGGQTFSQRNIYVGLKGSGGTAMIGMFDTPFKVAQEKVDLFNDYIGDIQAVLQGETRAKNIIQYSTPTFSDITVNVAYVNAEKDAVNVDDGYSASIVYSTKNVYLALANDSNVTNASGAVVHTTDTDILRAVGRFNVGPVVLGAIWETYDNGVIDEDGFMVSAQWNVNDKWALKAQHAASDMIQLGGEQTSIGADYKLSKAAKVFGYYTQIEDERLNATTKLVDNAARADDKYLAVGIELNF</sequence>
<keyword evidence="10" id="KW-0998">Cell outer membrane</keyword>
<evidence type="ECO:0000256" key="11">
    <source>
        <dbReference type="SAM" id="MobiDB-lite"/>
    </source>
</evidence>
<reference evidence="15" key="1">
    <citation type="journal article" date="2019" name="Int. J. Syst. Evol. Microbiol.">
        <title>The Global Catalogue of Microorganisms (GCM) 10K type strain sequencing project: providing services to taxonomists for standard genome sequencing and annotation.</title>
        <authorList>
            <consortium name="The Broad Institute Genomics Platform"/>
            <consortium name="The Broad Institute Genome Sequencing Center for Infectious Disease"/>
            <person name="Wu L."/>
            <person name="Ma J."/>
        </authorList>
    </citation>
    <scope>NUCLEOTIDE SEQUENCE [LARGE SCALE GENOMIC DNA]</scope>
    <source>
        <strain evidence="15">KCTC 32239</strain>
    </source>
</reference>
<keyword evidence="4" id="KW-1134">Transmembrane beta strand</keyword>
<evidence type="ECO:0000256" key="12">
    <source>
        <dbReference type="SAM" id="SignalP"/>
    </source>
</evidence>
<evidence type="ECO:0000256" key="3">
    <source>
        <dbReference type="ARBA" id="ARBA00022448"/>
    </source>
</evidence>
<evidence type="ECO:0000256" key="1">
    <source>
        <dbReference type="ARBA" id="ARBA00004571"/>
    </source>
</evidence>
<evidence type="ECO:0000256" key="5">
    <source>
        <dbReference type="ARBA" id="ARBA00022692"/>
    </source>
</evidence>
<keyword evidence="5" id="KW-0812">Transmembrane</keyword>
<feature type="chain" id="PRO_5045519414" evidence="12">
    <location>
        <begin position="21"/>
        <end position="356"/>
    </location>
</feature>
<dbReference type="RefSeq" id="WP_189416074.1">
    <property type="nucleotide sequence ID" value="NZ_BMYZ01000001.1"/>
</dbReference>
<organism evidence="14 15">
    <name type="scientific">Cellvibrio zantedeschiae</name>
    <dbReference type="NCBI Taxonomy" id="1237077"/>
    <lineage>
        <taxon>Bacteria</taxon>
        <taxon>Pseudomonadati</taxon>
        <taxon>Pseudomonadota</taxon>
        <taxon>Gammaproteobacteria</taxon>
        <taxon>Cellvibrionales</taxon>
        <taxon>Cellvibrionaceae</taxon>
        <taxon>Cellvibrio</taxon>
    </lineage>
</organism>
<dbReference type="SUPFAM" id="SSF56935">
    <property type="entry name" value="Porins"/>
    <property type="match status" value="1"/>
</dbReference>
<dbReference type="Proteomes" id="UP000619761">
    <property type="component" value="Unassembled WGS sequence"/>
</dbReference>
<keyword evidence="6 12" id="KW-0732">Signal</keyword>
<dbReference type="PANTHER" id="PTHR34501">
    <property type="entry name" value="PROTEIN YDDL-RELATED"/>
    <property type="match status" value="1"/>
</dbReference>
<dbReference type="CDD" id="cd00342">
    <property type="entry name" value="gram_neg_porins"/>
    <property type="match status" value="1"/>
</dbReference>
<feature type="domain" description="Porin" evidence="13">
    <location>
        <begin position="11"/>
        <end position="328"/>
    </location>
</feature>
<evidence type="ECO:0000259" key="13">
    <source>
        <dbReference type="Pfam" id="PF13609"/>
    </source>
</evidence>
<comment type="subunit">
    <text evidence="2">Homotrimer.</text>
</comment>